<dbReference type="InterPro" id="IPR015422">
    <property type="entry name" value="PyrdxlP-dep_Trfase_small"/>
</dbReference>
<proteinExistence type="predicted"/>
<evidence type="ECO:0000313" key="11">
    <source>
        <dbReference type="Proteomes" id="UP000034430"/>
    </source>
</evidence>
<evidence type="ECO:0000259" key="9">
    <source>
        <dbReference type="Pfam" id="PF00155"/>
    </source>
</evidence>
<evidence type="ECO:0000256" key="4">
    <source>
        <dbReference type="ARBA" id="ARBA00018052"/>
    </source>
</evidence>
<comment type="catalytic activity">
    <reaction evidence="8">
        <text>(2S,6S)-2,6-diaminopimelate + 2-oxoglutarate = (S)-2,3,4,5-tetrahydrodipicolinate + L-glutamate + H2O + H(+)</text>
        <dbReference type="Rhea" id="RHEA:23988"/>
        <dbReference type="ChEBI" id="CHEBI:15377"/>
        <dbReference type="ChEBI" id="CHEBI:15378"/>
        <dbReference type="ChEBI" id="CHEBI:16810"/>
        <dbReference type="ChEBI" id="CHEBI:16845"/>
        <dbReference type="ChEBI" id="CHEBI:29985"/>
        <dbReference type="ChEBI" id="CHEBI:57609"/>
        <dbReference type="EC" id="2.6.1.83"/>
    </reaction>
</comment>
<dbReference type="FunFam" id="3.40.640.10:FF:000099">
    <property type="entry name" value="LL-diaminopimelate aminotransferase, chloroplastic"/>
    <property type="match status" value="1"/>
</dbReference>
<sequence>MATINENYNKLQGGYLFGEIARRTKNFIEKNPGMEVMRLGVGDTTRPLTPTIIRGLQKGVKRLANVKTYIGYQDAEGKEGNIRLLNAFIGFYKTKSINLKAKEIFINDGAKTDLANIQSIFGLDNIVAIADPVYPAYLDSTVIAGRTGKFIDGKYQDLVYMECNEKNGFIPDPPKQKVDIIYLCNPNNPTGAVATKKQLKAFVDYALKNKAVIIFDAAYVEYISDKSFPKSIYEIKEAKKCAKVFVSVGLSCLWIWL</sequence>
<evidence type="ECO:0000313" key="10">
    <source>
        <dbReference type="EMBL" id="KKQ47267.1"/>
    </source>
</evidence>
<reference evidence="10 11" key="1">
    <citation type="journal article" date="2015" name="Nature">
        <title>rRNA introns, odd ribosomes, and small enigmatic genomes across a large radiation of phyla.</title>
        <authorList>
            <person name="Brown C.T."/>
            <person name="Hug L.A."/>
            <person name="Thomas B.C."/>
            <person name="Sharon I."/>
            <person name="Castelle C.J."/>
            <person name="Singh A."/>
            <person name="Wilkins M.J."/>
            <person name="Williams K.H."/>
            <person name="Banfield J.F."/>
        </authorList>
    </citation>
    <scope>NUCLEOTIDE SEQUENCE [LARGE SCALE GENOMIC DNA]</scope>
</reference>
<comment type="caution">
    <text evidence="10">The sequence shown here is derived from an EMBL/GenBank/DDBJ whole genome shotgun (WGS) entry which is preliminary data.</text>
</comment>
<dbReference type="GO" id="GO:0030170">
    <property type="term" value="F:pyridoxal phosphate binding"/>
    <property type="evidence" value="ECO:0007669"/>
    <property type="project" value="InterPro"/>
</dbReference>
<evidence type="ECO:0000256" key="1">
    <source>
        <dbReference type="ARBA" id="ARBA00001933"/>
    </source>
</evidence>
<dbReference type="InterPro" id="IPR015421">
    <property type="entry name" value="PyrdxlP-dep_Trfase_major"/>
</dbReference>
<keyword evidence="7" id="KW-0663">Pyridoxal phosphate</keyword>
<comment type="cofactor">
    <cofactor evidence="1">
        <name>pyridoxal 5'-phosphate</name>
        <dbReference type="ChEBI" id="CHEBI:597326"/>
    </cofactor>
</comment>
<protein>
    <recommendedName>
        <fullName evidence="4">LL-diaminopimelate aminotransferase</fullName>
        <ecNumber evidence="3">2.6.1.83</ecNumber>
    </recommendedName>
</protein>
<dbReference type="InterPro" id="IPR015424">
    <property type="entry name" value="PyrdxlP-dep_Trfase"/>
</dbReference>
<dbReference type="InterPro" id="IPR004839">
    <property type="entry name" value="Aminotransferase_I/II_large"/>
</dbReference>
<dbReference type="CDD" id="cd00609">
    <property type="entry name" value="AAT_like"/>
    <property type="match status" value="1"/>
</dbReference>
<evidence type="ECO:0000256" key="2">
    <source>
        <dbReference type="ARBA" id="ARBA00004982"/>
    </source>
</evidence>
<feature type="domain" description="Aminotransferase class I/classII large" evidence="9">
    <location>
        <begin position="35"/>
        <end position="251"/>
    </location>
</feature>
<dbReference type="PANTHER" id="PTHR43144">
    <property type="entry name" value="AMINOTRANSFERASE"/>
    <property type="match status" value="1"/>
</dbReference>
<dbReference type="Gene3D" id="3.40.640.10">
    <property type="entry name" value="Type I PLP-dependent aspartate aminotransferase-like (Major domain)"/>
    <property type="match status" value="1"/>
</dbReference>
<dbReference type="GO" id="GO:0010285">
    <property type="term" value="F:L,L-diaminopimelate aminotransferase activity"/>
    <property type="evidence" value="ECO:0007669"/>
    <property type="project" value="UniProtKB-EC"/>
</dbReference>
<evidence type="ECO:0000256" key="7">
    <source>
        <dbReference type="ARBA" id="ARBA00022898"/>
    </source>
</evidence>
<name>A0A0G0HYC5_9BACT</name>
<dbReference type="Proteomes" id="UP000034430">
    <property type="component" value="Unassembled WGS sequence"/>
</dbReference>
<evidence type="ECO:0000256" key="8">
    <source>
        <dbReference type="ARBA" id="ARBA00051934"/>
    </source>
</evidence>
<keyword evidence="6 10" id="KW-0808">Transferase</keyword>
<dbReference type="EC" id="2.6.1.83" evidence="3"/>
<accession>A0A0G0HYC5</accession>
<evidence type="ECO:0000256" key="3">
    <source>
        <dbReference type="ARBA" id="ARBA00013138"/>
    </source>
</evidence>
<dbReference type="PATRIC" id="fig|1619028.3.peg.236"/>
<dbReference type="AlphaFoldDB" id="A0A0G0HYC5"/>
<evidence type="ECO:0000256" key="6">
    <source>
        <dbReference type="ARBA" id="ARBA00022679"/>
    </source>
</evidence>
<gene>
    <name evidence="10" type="ORF">US65_C0013G0011</name>
</gene>
<dbReference type="Pfam" id="PF00155">
    <property type="entry name" value="Aminotran_1_2"/>
    <property type="match status" value="1"/>
</dbReference>
<comment type="pathway">
    <text evidence="2">Amino-acid biosynthesis; L-lysine biosynthesis via DAP pathway; LL-2,6-diaminopimelate from (S)-tetrahydrodipicolinate (aminotransferase route): step 1/1.</text>
</comment>
<dbReference type="EMBL" id="LBTU01000013">
    <property type="protein sequence ID" value="KKQ47267.1"/>
    <property type="molecule type" value="Genomic_DNA"/>
</dbReference>
<organism evidence="10 11">
    <name type="scientific">Candidatus Yanofskybacteria bacterium GW2011_GWC2_37_9</name>
    <dbReference type="NCBI Taxonomy" id="1619028"/>
    <lineage>
        <taxon>Bacteria</taxon>
        <taxon>Candidatus Yanofskyibacteriota</taxon>
    </lineage>
</organism>
<dbReference type="GO" id="GO:0009089">
    <property type="term" value="P:lysine biosynthetic process via diaminopimelate"/>
    <property type="evidence" value="ECO:0007669"/>
    <property type="project" value="UniProtKB-UniPathway"/>
</dbReference>
<dbReference type="UniPathway" id="UPA00034">
    <property type="reaction ID" value="UER00466"/>
</dbReference>
<dbReference type="InterPro" id="IPR019942">
    <property type="entry name" value="DapL/ALD1"/>
</dbReference>
<keyword evidence="5 10" id="KW-0032">Aminotransferase</keyword>
<evidence type="ECO:0000256" key="5">
    <source>
        <dbReference type="ARBA" id="ARBA00022576"/>
    </source>
</evidence>
<dbReference type="SUPFAM" id="SSF53383">
    <property type="entry name" value="PLP-dependent transferases"/>
    <property type="match status" value="1"/>
</dbReference>
<dbReference type="Gene3D" id="3.90.1150.10">
    <property type="entry name" value="Aspartate Aminotransferase, domain 1"/>
    <property type="match status" value="1"/>
</dbReference>